<organism evidence="9 10">
    <name type="scientific">Hyphopichia burtonii NRRL Y-1933</name>
    <dbReference type="NCBI Taxonomy" id="984485"/>
    <lineage>
        <taxon>Eukaryota</taxon>
        <taxon>Fungi</taxon>
        <taxon>Dikarya</taxon>
        <taxon>Ascomycota</taxon>
        <taxon>Saccharomycotina</taxon>
        <taxon>Pichiomycetes</taxon>
        <taxon>Debaryomycetaceae</taxon>
        <taxon>Hyphopichia</taxon>
    </lineage>
</organism>
<dbReference type="EMBL" id="KV454538">
    <property type="protein sequence ID" value="ODV69666.1"/>
    <property type="molecule type" value="Genomic_DNA"/>
</dbReference>
<keyword evidence="3" id="KW-0809">Transit peptide</keyword>
<evidence type="ECO:0000256" key="8">
    <source>
        <dbReference type="SAM" id="MobiDB-lite"/>
    </source>
</evidence>
<evidence type="ECO:0000313" key="9">
    <source>
        <dbReference type="EMBL" id="ODV69666.1"/>
    </source>
</evidence>
<dbReference type="PANTHER" id="PTHR21026:SF2">
    <property type="entry name" value="LARGE RIBOSOMAL SUBUNIT PROTEIN BL32M"/>
    <property type="match status" value="1"/>
</dbReference>
<sequence>LPSISIKLPQFLTGQTETDSRLEELKKQLESEESPFMIDNGMILRAAPKQHPSYRKRRQKLYAPGDKQIQPLNNIVRCPACGHVKRSHFMCMHCFAEIRTFLKEKKKQLQEYIEPPQSNLDPVDHRILYLSLEPGKSKKKPASLSIPMREEPLPFDSQHVKHPKK</sequence>
<feature type="region of interest" description="Disordered" evidence="8">
    <location>
        <begin position="132"/>
        <end position="165"/>
    </location>
</feature>
<protein>
    <recommendedName>
        <fullName evidence="7">Large ribosomal subunit protein bL32m</fullName>
    </recommendedName>
</protein>
<keyword evidence="5" id="KW-0496">Mitochondrion</keyword>
<feature type="non-terminal residue" evidence="9">
    <location>
        <position position="1"/>
    </location>
</feature>
<dbReference type="InterPro" id="IPR051991">
    <property type="entry name" value="Mitoribosomal_protein_bL32"/>
</dbReference>
<evidence type="ECO:0000256" key="3">
    <source>
        <dbReference type="ARBA" id="ARBA00022946"/>
    </source>
</evidence>
<dbReference type="PANTHER" id="PTHR21026">
    <property type="entry name" value="39S RIBOSOMAL PROTEIN L32, MITOCHONDRIAL"/>
    <property type="match status" value="1"/>
</dbReference>
<evidence type="ECO:0000256" key="1">
    <source>
        <dbReference type="ARBA" id="ARBA00004173"/>
    </source>
</evidence>
<dbReference type="InterPro" id="IPR011332">
    <property type="entry name" value="Ribosomal_zn-bd"/>
</dbReference>
<dbReference type="InterPro" id="IPR002677">
    <property type="entry name" value="Ribosomal_bL32"/>
</dbReference>
<dbReference type="GO" id="GO:0006412">
    <property type="term" value="P:translation"/>
    <property type="evidence" value="ECO:0007669"/>
    <property type="project" value="InterPro"/>
</dbReference>
<dbReference type="GO" id="GO:0003735">
    <property type="term" value="F:structural constituent of ribosome"/>
    <property type="evidence" value="ECO:0007669"/>
    <property type="project" value="InterPro"/>
</dbReference>
<dbReference type="AlphaFoldDB" id="A0A1E4RR14"/>
<dbReference type="GeneID" id="30998538"/>
<keyword evidence="6" id="KW-0687">Ribonucleoprotein</keyword>
<comment type="similarity">
    <text evidence="2">Belongs to the bacterial ribosomal protein bL32 family.</text>
</comment>
<dbReference type="Proteomes" id="UP000095085">
    <property type="component" value="Unassembled WGS sequence"/>
</dbReference>
<evidence type="ECO:0000313" key="10">
    <source>
        <dbReference type="Proteomes" id="UP000095085"/>
    </source>
</evidence>
<keyword evidence="10" id="KW-1185">Reference proteome</keyword>
<keyword evidence="4" id="KW-0689">Ribosomal protein</keyword>
<dbReference type="STRING" id="984485.A0A1E4RR14"/>
<dbReference type="RefSeq" id="XP_020078733.1">
    <property type="nucleotide sequence ID" value="XM_020223989.1"/>
</dbReference>
<evidence type="ECO:0000256" key="4">
    <source>
        <dbReference type="ARBA" id="ARBA00022980"/>
    </source>
</evidence>
<evidence type="ECO:0000256" key="2">
    <source>
        <dbReference type="ARBA" id="ARBA00008560"/>
    </source>
</evidence>
<dbReference type="Pfam" id="PF01783">
    <property type="entry name" value="Ribosomal_L32p"/>
    <property type="match status" value="1"/>
</dbReference>
<reference evidence="10" key="1">
    <citation type="submission" date="2016-05" db="EMBL/GenBank/DDBJ databases">
        <title>Comparative genomics of biotechnologically important yeasts.</title>
        <authorList>
            <consortium name="DOE Joint Genome Institute"/>
            <person name="Riley R."/>
            <person name="Haridas S."/>
            <person name="Wolfe K.H."/>
            <person name="Lopes M.R."/>
            <person name="Hittinger C.T."/>
            <person name="Goker M."/>
            <person name="Salamov A."/>
            <person name="Wisecaver J."/>
            <person name="Long T.M."/>
            <person name="Aerts A.L."/>
            <person name="Barry K."/>
            <person name="Choi C."/>
            <person name="Clum A."/>
            <person name="Coughlan A.Y."/>
            <person name="Deshpande S."/>
            <person name="Douglass A.P."/>
            <person name="Hanson S.J."/>
            <person name="Klenk H.-P."/>
            <person name="Labutti K."/>
            <person name="Lapidus A."/>
            <person name="Lindquist E."/>
            <person name="Lipzen A."/>
            <person name="Meier-Kolthoff J.P."/>
            <person name="Ohm R.A."/>
            <person name="Otillar R.P."/>
            <person name="Pangilinan J."/>
            <person name="Peng Y."/>
            <person name="Rokas A."/>
            <person name="Rosa C.A."/>
            <person name="Scheuner C."/>
            <person name="Sibirny A.A."/>
            <person name="Slot J.C."/>
            <person name="Stielow J.B."/>
            <person name="Sun H."/>
            <person name="Kurtzman C.P."/>
            <person name="Blackwell M."/>
            <person name="Grigoriev I.V."/>
            <person name="Jeffries T.W."/>
        </authorList>
    </citation>
    <scope>NUCLEOTIDE SEQUENCE [LARGE SCALE GENOMIC DNA]</scope>
    <source>
        <strain evidence="10">NRRL Y-1933</strain>
    </source>
</reference>
<comment type="subcellular location">
    <subcellularLocation>
        <location evidence="1">Mitochondrion</location>
    </subcellularLocation>
</comment>
<accession>A0A1E4RR14</accession>
<name>A0A1E4RR14_9ASCO</name>
<dbReference type="OrthoDB" id="2014905at2759"/>
<evidence type="ECO:0000256" key="5">
    <source>
        <dbReference type="ARBA" id="ARBA00023128"/>
    </source>
</evidence>
<dbReference type="SUPFAM" id="SSF57829">
    <property type="entry name" value="Zn-binding ribosomal proteins"/>
    <property type="match status" value="1"/>
</dbReference>
<evidence type="ECO:0000256" key="7">
    <source>
        <dbReference type="ARBA" id="ARBA00039935"/>
    </source>
</evidence>
<proteinExistence type="inferred from homology"/>
<feature type="non-terminal residue" evidence="9">
    <location>
        <position position="165"/>
    </location>
</feature>
<evidence type="ECO:0000256" key="6">
    <source>
        <dbReference type="ARBA" id="ARBA00023274"/>
    </source>
</evidence>
<dbReference type="GO" id="GO:0005762">
    <property type="term" value="C:mitochondrial large ribosomal subunit"/>
    <property type="evidence" value="ECO:0007669"/>
    <property type="project" value="TreeGrafter"/>
</dbReference>
<gene>
    <name evidence="9" type="ORF">HYPBUDRAFT_97394</name>
</gene>